<dbReference type="AlphaFoldDB" id="A0A9P4U4J5"/>
<organism evidence="2 3">
    <name type="scientific">Tothia fuscella</name>
    <dbReference type="NCBI Taxonomy" id="1048955"/>
    <lineage>
        <taxon>Eukaryota</taxon>
        <taxon>Fungi</taxon>
        <taxon>Dikarya</taxon>
        <taxon>Ascomycota</taxon>
        <taxon>Pezizomycotina</taxon>
        <taxon>Dothideomycetes</taxon>
        <taxon>Pleosporomycetidae</taxon>
        <taxon>Venturiales</taxon>
        <taxon>Cylindrosympodiaceae</taxon>
        <taxon>Tothia</taxon>
    </lineage>
</organism>
<reference evidence="2" key="1">
    <citation type="journal article" date="2020" name="Stud. Mycol.">
        <title>101 Dothideomycetes genomes: a test case for predicting lifestyles and emergence of pathogens.</title>
        <authorList>
            <person name="Haridas S."/>
            <person name="Albert R."/>
            <person name="Binder M."/>
            <person name="Bloem J."/>
            <person name="Labutti K."/>
            <person name="Salamov A."/>
            <person name="Andreopoulos B."/>
            <person name="Baker S."/>
            <person name="Barry K."/>
            <person name="Bills G."/>
            <person name="Bluhm B."/>
            <person name="Cannon C."/>
            <person name="Castanera R."/>
            <person name="Culley D."/>
            <person name="Daum C."/>
            <person name="Ezra D."/>
            <person name="Gonzalez J."/>
            <person name="Henrissat B."/>
            <person name="Kuo A."/>
            <person name="Liang C."/>
            <person name="Lipzen A."/>
            <person name="Lutzoni F."/>
            <person name="Magnuson J."/>
            <person name="Mondo S."/>
            <person name="Nolan M."/>
            <person name="Ohm R."/>
            <person name="Pangilinan J."/>
            <person name="Park H.-J."/>
            <person name="Ramirez L."/>
            <person name="Alfaro M."/>
            <person name="Sun H."/>
            <person name="Tritt A."/>
            <person name="Yoshinaga Y."/>
            <person name="Zwiers L.-H."/>
            <person name="Turgeon B."/>
            <person name="Goodwin S."/>
            <person name="Spatafora J."/>
            <person name="Crous P."/>
            <person name="Grigoriev I."/>
        </authorList>
    </citation>
    <scope>NUCLEOTIDE SEQUENCE</scope>
    <source>
        <strain evidence="2">CBS 130266</strain>
    </source>
</reference>
<dbReference type="EMBL" id="MU007009">
    <property type="protein sequence ID" value="KAF2436731.1"/>
    <property type="molecule type" value="Genomic_DNA"/>
</dbReference>
<feature type="region of interest" description="Disordered" evidence="1">
    <location>
        <begin position="1"/>
        <end position="20"/>
    </location>
</feature>
<evidence type="ECO:0000313" key="2">
    <source>
        <dbReference type="EMBL" id="KAF2436731.1"/>
    </source>
</evidence>
<dbReference type="Proteomes" id="UP000800235">
    <property type="component" value="Unassembled WGS sequence"/>
</dbReference>
<protein>
    <submittedName>
        <fullName evidence="2">Uncharacterized protein</fullName>
    </submittedName>
</protein>
<comment type="caution">
    <text evidence="2">The sequence shown here is derived from an EMBL/GenBank/DDBJ whole genome shotgun (WGS) entry which is preliminary data.</text>
</comment>
<proteinExistence type="predicted"/>
<evidence type="ECO:0000256" key="1">
    <source>
        <dbReference type="SAM" id="MobiDB-lite"/>
    </source>
</evidence>
<name>A0A9P4U4J5_9PEZI</name>
<sequence length="84" mass="9046">MTKRAQTSKKQAPSGWHPPGGTFDAQFSECALSLLYLAGLGAAPARWSFSLFSRRSLKLLPCRGSLPCVTSSWPPKYCSISPSA</sequence>
<gene>
    <name evidence="2" type="ORF">EJ08DRAFT_644355</name>
</gene>
<evidence type="ECO:0000313" key="3">
    <source>
        <dbReference type="Proteomes" id="UP000800235"/>
    </source>
</evidence>
<accession>A0A9P4U4J5</accession>
<keyword evidence="3" id="KW-1185">Reference proteome</keyword>